<reference evidence="5 6" key="1">
    <citation type="submission" date="2021-08" db="EMBL/GenBank/DDBJ databases">
        <title>Draft Genome Sequence of Phanerochaete sordida strain YK-624.</title>
        <authorList>
            <person name="Mori T."/>
            <person name="Dohra H."/>
            <person name="Suzuki T."/>
            <person name="Kawagishi H."/>
            <person name="Hirai H."/>
        </authorList>
    </citation>
    <scope>NUCLEOTIDE SEQUENCE [LARGE SCALE GENOMIC DNA]</scope>
    <source>
        <strain evidence="5 6">YK-624</strain>
    </source>
</reference>
<evidence type="ECO:0000256" key="2">
    <source>
        <dbReference type="ARBA" id="ARBA00023157"/>
    </source>
</evidence>
<evidence type="ECO:0000313" key="6">
    <source>
        <dbReference type="Proteomes" id="UP000703269"/>
    </source>
</evidence>
<comment type="function">
    <text evidence="3">Required for mitochondrial cytochrome c oxidase (COX) assembly and respiration.</text>
</comment>
<dbReference type="InterPro" id="IPR013892">
    <property type="entry name" value="Cyt_c_biogenesis_Cmc1-like"/>
</dbReference>
<comment type="caution">
    <text evidence="5">The sequence shown here is derived from an EMBL/GenBank/DDBJ whole genome shotgun (WGS) entry which is preliminary data.</text>
</comment>
<evidence type="ECO:0000256" key="4">
    <source>
        <dbReference type="SAM" id="MobiDB-lite"/>
    </source>
</evidence>
<keyword evidence="3" id="KW-0496">Mitochondrion</keyword>
<feature type="compositionally biased region" description="Basic and acidic residues" evidence="4">
    <location>
        <begin position="65"/>
        <end position="78"/>
    </location>
</feature>
<comment type="similarity">
    <text evidence="1 3">Belongs to the CMC family.</text>
</comment>
<comment type="subcellular location">
    <subcellularLocation>
        <location evidence="3">Mitochondrion inner membrane</location>
    </subcellularLocation>
</comment>
<evidence type="ECO:0000313" key="5">
    <source>
        <dbReference type="EMBL" id="GJE97082.1"/>
    </source>
</evidence>
<dbReference type="OrthoDB" id="532630at2759"/>
<dbReference type="Pfam" id="PF08583">
    <property type="entry name" value="Cmc1"/>
    <property type="match status" value="1"/>
</dbReference>
<proteinExistence type="inferred from homology"/>
<sequence>MHQQLHDKRIVCKDLIKALEACHLDTWSRWTGGCNTMKIELNKCLHAQSVKQAAANREKAKVRRERTEKAWQDIRGDSTDAGDAL</sequence>
<evidence type="ECO:0000256" key="1">
    <source>
        <dbReference type="ARBA" id="ARBA00007347"/>
    </source>
</evidence>
<dbReference type="Proteomes" id="UP000703269">
    <property type="component" value="Unassembled WGS sequence"/>
</dbReference>
<gene>
    <name evidence="5" type="ORF">PsYK624_132920</name>
</gene>
<keyword evidence="3" id="KW-0472">Membrane</keyword>
<feature type="region of interest" description="Disordered" evidence="4">
    <location>
        <begin position="54"/>
        <end position="85"/>
    </location>
</feature>
<name>A0A9P3GKR5_9APHY</name>
<dbReference type="GO" id="GO:0005743">
    <property type="term" value="C:mitochondrial inner membrane"/>
    <property type="evidence" value="ECO:0007669"/>
    <property type="project" value="UniProtKB-SubCell"/>
</dbReference>
<keyword evidence="2" id="KW-1015">Disulfide bond</keyword>
<keyword evidence="3" id="KW-0999">Mitochondrion inner membrane</keyword>
<protein>
    <recommendedName>
        <fullName evidence="3">COX assembly mitochondrial protein</fullName>
    </recommendedName>
</protein>
<accession>A0A9P3GKR5</accession>
<evidence type="ECO:0000256" key="3">
    <source>
        <dbReference type="RuleBase" id="RU364104"/>
    </source>
</evidence>
<dbReference type="EMBL" id="BPQB01000067">
    <property type="protein sequence ID" value="GJE97082.1"/>
    <property type="molecule type" value="Genomic_DNA"/>
</dbReference>
<organism evidence="5 6">
    <name type="scientific">Phanerochaete sordida</name>
    <dbReference type="NCBI Taxonomy" id="48140"/>
    <lineage>
        <taxon>Eukaryota</taxon>
        <taxon>Fungi</taxon>
        <taxon>Dikarya</taxon>
        <taxon>Basidiomycota</taxon>
        <taxon>Agaricomycotina</taxon>
        <taxon>Agaricomycetes</taxon>
        <taxon>Polyporales</taxon>
        <taxon>Phanerochaetaceae</taxon>
        <taxon>Phanerochaete</taxon>
    </lineage>
</organism>
<keyword evidence="3" id="KW-0143">Chaperone</keyword>
<keyword evidence="6" id="KW-1185">Reference proteome</keyword>
<dbReference type="AlphaFoldDB" id="A0A9P3GKR5"/>